<gene>
    <name evidence="1" type="ORF">H0H10_04530</name>
</gene>
<dbReference type="AlphaFoldDB" id="A0A926KYR8"/>
<reference evidence="1" key="2">
    <citation type="submission" date="2020-09" db="EMBL/GenBank/DDBJ databases">
        <authorList>
            <person name="Luo X."/>
        </authorList>
    </citation>
    <scope>NUCLEOTIDE SEQUENCE</scope>
    <source>
        <strain evidence="1">TRM S81-3</strain>
    </source>
</reference>
<evidence type="ECO:0000313" key="2">
    <source>
        <dbReference type="Proteomes" id="UP000621210"/>
    </source>
</evidence>
<protein>
    <submittedName>
        <fullName evidence="1">Uncharacterized protein</fullName>
    </submittedName>
</protein>
<dbReference type="EMBL" id="JACVQF010000152">
    <property type="protein sequence ID" value="MBD0418441.1"/>
    <property type="molecule type" value="Genomic_DNA"/>
</dbReference>
<evidence type="ECO:0000313" key="1">
    <source>
        <dbReference type="EMBL" id="MBD0418441.1"/>
    </source>
</evidence>
<proteinExistence type="predicted"/>
<dbReference type="Proteomes" id="UP000621210">
    <property type="component" value="Unassembled WGS sequence"/>
</dbReference>
<organism evidence="1 2">
    <name type="scientific">Streptomyces griseicoloratus</name>
    <dbReference type="NCBI Taxonomy" id="2752516"/>
    <lineage>
        <taxon>Bacteria</taxon>
        <taxon>Bacillati</taxon>
        <taxon>Actinomycetota</taxon>
        <taxon>Actinomycetes</taxon>
        <taxon>Kitasatosporales</taxon>
        <taxon>Streptomycetaceae</taxon>
        <taxon>Streptomyces</taxon>
    </lineage>
</organism>
<accession>A0A926KYR8</accession>
<sequence length="81" mass="8744">KFDLEVTASEVYDEQGTPAGVRGSLVGAVDLFDPGSLEGFAERWARLVEALVGDPSVRLSAVDVLDAAERHKVLEEWNDTA</sequence>
<comment type="caution">
    <text evidence="1">The sequence shown here is derived from an EMBL/GenBank/DDBJ whole genome shotgun (WGS) entry which is preliminary data.</text>
</comment>
<dbReference type="Gene3D" id="3.30.559.30">
    <property type="entry name" value="Nonribosomal peptide synthetase, condensation domain"/>
    <property type="match status" value="1"/>
</dbReference>
<name>A0A926KYR8_9ACTN</name>
<reference evidence="1" key="1">
    <citation type="submission" date="2020-09" db="EMBL/GenBank/DDBJ databases">
        <title>Streptomyces grisecoloratus sp. nov., isolated from cotton soil.</title>
        <authorList>
            <person name="Xing L."/>
        </authorList>
    </citation>
    <scope>NUCLEOTIDE SEQUENCE</scope>
    <source>
        <strain evidence="1">TRM S81-3</strain>
    </source>
</reference>
<feature type="non-terminal residue" evidence="1">
    <location>
        <position position="81"/>
    </location>
</feature>
<dbReference type="RefSeq" id="WP_188179496.1">
    <property type="nucleotide sequence ID" value="NZ_JACVQF010000152.1"/>
</dbReference>
<keyword evidence="2" id="KW-1185">Reference proteome</keyword>
<feature type="non-terminal residue" evidence="1">
    <location>
        <position position="1"/>
    </location>
</feature>